<dbReference type="EMBL" id="CP042914">
    <property type="protein sequence ID" value="QEG41240.1"/>
    <property type="molecule type" value="Genomic_DNA"/>
</dbReference>
<feature type="domain" description="Teneurin-like YD-shell" evidence="7">
    <location>
        <begin position="5359"/>
        <end position="5635"/>
    </location>
</feature>
<protein>
    <submittedName>
        <fullName evidence="8">tRNA(Glu)-specific nuclease WapA</fullName>
        <ecNumber evidence="8">3.1.-.-</ecNumber>
    </submittedName>
</protein>
<evidence type="ECO:0000259" key="6">
    <source>
        <dbReference type="Pfam" id="PF20148"/>
    </source>
</evidence>
<dbReference type="Gene3D" id="1.10.1330.10">
    <property type="entry name" value="Dockerin domain"/>
    <property type="match status" value="1"/>
</dbReference>
<dbReference type="SUPFAM" id="SSF52317">
    <property type="entry name" value="Class I glutamine amidotransferase-like"/>
    <property type="match status" value="2"/>
</dbReference>
<dbReference type="GO" id="GO:0016787">
    <property type="term" value="F:hydrolase activity"/>
    <property type="evidence" value="ECO:0007669"/>
    <property type="project" value="UniProtKB-KW"/>
</dbReference>
<organism evidence="8 9">
    <name type="scientific">Roseimaritima ulvae</name>
    <dbReference type="NCBI Taxonomy" id="980254"/>
    <lineage>
        <taxon>Bacteria</taxon>
        <taxon>Pseudomonadati</taxon>
        <taxon>Planctomycetota</taxon>
        <taxon>Planctomycetia</taxon>
        <taxon>Pirellulales</taxon>
        <taxon>Pirellulaceae</taxon>
        <taxon>Roseimaritima</taxon>
    </lineage>
</organism>
<dbReference type="Gene3D" id="3.40.50.880">
    <property type="match status" value="2"/>
</dbReference>
<feature type="domain" description="CARDB" evidence="4">
    <location>
        <begin position="3563"/>
        <end position="3673"/>
    </location>
</feature>
<keyword evidence="9" id="KW-1185">Reference proteome</keyword>
<dbReference type="InterPro" id="IPR056823">
    <property type="entry name" value="TEN-like_YD-shell"/>
</dbReference>
<dbReference type="NCBIfam" id="TIGR03696">
    <property type="entry name" value="Rhs_assc_core"/>
    <property type="match status" value="1"/>
</dbReference>
<feature type="domain" description="Teneurin-like YD-shell" evidence="7">
    <location>
        <begin position="5098"/>
        <end position="5255"/>
    </location>
</feature>
<reference evidence="8 9" key="1">
    <citation type="submission" date="2019-08" db="EMBL/GenBank/DDBJ databases">
        <title>Deep-cultivation of Planctomycetes and their phenomic and genomic characterization uncovers novel biology.</title>
        <authorList>
            <person name="Wiegand S."/>
            <person name="Jogler M."/>
            <person name="Boedeker C."/>
            <person name="Pinto D."/>
            <person name="Vollmers J."/>
            <person name="Rivas-Marin E."/>
            <person name="Kohn T."/>
            <person name="Peeters S.H."/>
            <person name="Heuer A."/>
            <person name="Rast P."/>
            <person name="Oberbeckmann S."/>
            <person name="Bunk B."/>
            <person name="Jeske O."/>
            <person name="Meyerdierks A."/>
            <person name="Storesund J.E."/>
            <person name="Kallscheuer N."/>
            <person name="Luecker S."/>
            <person name="Lage O.M."/>
            <person name="Pohl T."/>
            <person name="Merkel B.J."/>
            <person name="Hornburger P."/>
            <person name="Mueller R.-W."/>
            <person name="Bruemmer F."/>
            <person name="Labrenz M."/>
            <person name="Spormann A.M."/>
            <person name="Op den Camp H."/>
            <person name="Overmann J."/>
            <person name="Amann R."/>
            <person name="Jetten M.S.M."/>
            <person name="Mascher T."/>
            <person name="Medema M.H."/>
            <person name="Devos D.P."/>
            <person name="Kaster A.-K."/>
            <person name="Ovreas L."/>
            <person name="Rohde M."/>
            <person name="Galperin M.Y."/>
            <person name="Jogler C."/>
        </authorList>
    </citation>
    <scope>NUCLEOTIDE SEQUENCE [LARGE SCALE GENOMIC DNA]</scope>
    <source>
        <strain evidence="8 9">UC8</strain>
    </source>
</reference>
<dbReference type="Pfam" id="PF13205">
    <property type="entry name" value="Big_5"/>
    <property type="match status" value="1"/>
</dbReference>
<evidence type="ECO:0000259" key="3">
    <source>
        <dbReference type="Pfam" id="PF04151"/>
    </source>
</evidence>
<dbReference type="PANTHER" id="PTHR32305:SF15">
    <property type="entry name" value="PROTEIN RHSA-RELATED"/>
    <property type="match status" value="1"/>
</dbReference>
<dbReference type="InterPro" id="IPR006530">
    <property type="entry name" value="YD"/>
</dbReference>
<keyword evidence="8" id="KW-0378">Hydrolase</keyword>
<dbReference type="InterPro" id="IPR013783">
    <property type="entry name" value="Ig-like_fold"/>
</dbReference>
<feature type="domain" description="CARDB" evidence="4">
    <location>
        <begin position="3440"/>
        <end position="3548"/>
    </location>
</feature>
<evidence type="ECO:0000256" key="2">
    <source>
        <dbReference type="ARBA" id="ARBA00022737"/>
    </source>
</evidence>
<dbReference type="NCBIfam" id="TIGR01643">
    <property type="entry name" value="YD_repeat_2x"/>
    <property type="match status" value="5"/>
</dbReference>
<dbReference type="Pfam" id="PF13385">
    <property type="entry name" value="Laminin_G_3"/>
    <property type="match status" value="1"/>
</dbReference>
<feature type="domain" description="Peptidase C-terminal archaeal/bacterial" evidence="3">
    <location>
        <begin position="420"/>
        <end position="495"/>
    </location>
</feature>
<dbReference type="InterPro" id="IPR031325">
    <property type="entry name" value="RHS_repeat"/>
</dbReference>
<feature type="domain" description="SbsA Ig-like" evidence="5">
    <location>
        <begin position="3194"/>
        <end position="3290"/>
    </location>
</feature>
<dbReference type="InterPro" id="IPR007280">
    <property type="entry name" value="Peptidase_C_arc/bac"/>
</dbReference>
<sequence>MLEDRRLLAAFSDLESVAPLGSLVVANTESSTFGTVSETDSYTIELAGGQTATVLFKPIDTGIQGQLAVTNPNGISLGQVDAVTTGDSIELSSLAISDPGTYQIDATSLAGVGAYELTVALNAVNESEVLGIANDTIGDAQPIDGQPTLLPGPSDRFAVRGNTDAAGDFFSFSLDSGQFATLAVTGGDLATSVELYDDSGTLLAQGVDSGAAGNTSIEDFRASANGVYIARVTGGIGSEFNLMVVRDSSFDREASAESPQDISRTSRVLSHLGGEGFGAAVPNELEPNASITAATDFQGNFVNSGEDTYFGEVQGSIDNSSDADYFRIWASPGDTIDVRQFGGSLGDPYLYLYNNTGRLLASNDDTFGLQPRILYSFGSANSNYAGDYYIRADAYSSHVGSYTMTVELQSNAPLGIQDNEDFYGISVASGDVLTISTTTPGDGSGEPRNDLDPIVELYDADNVLVASNNNGPDGRNALIQDYHAVDAGTYIVRVAPVVGSGAYTLNVVGATGVADPALEVSSTSIMDGTTVTAFPNSIDIEFSDPILLSSLNPDDLTVNHIAASAVSILNATTARFDLSGLSSGDGPYTFSLASDAIENLQGTGNDSFSATLTLDTIGPSVVSTSLLADEVIAPGDLTFSATLDEDLDASSLDASDVILLEQLSGNTVVPDSLVYDSDADTLTVTFPGLNDGRYTLSLFGDEEGLQDLVGNTLQGNTGIGSATYELPFVVDTAQRPLPVDFRPVVPLGSLISEASYRGGFDAPGDTDEYTIELDAGQTATILLLPEDETLAGSIILYDPNDQALGTVNATAGQPVLLQTAAISETGTYRIAAGSLLGDGTFDLQVYLNTAFEPEAAGGTGNDDFGTADDLAASFISLGSDRAAVVGRSDGETGDHYRFFLAAGQSASVVLTSTDPSADIQLLASDGTPLAVGVDSSWNVSRKITNFTTTVDDDFVVAVSGHAGAQYSLVVSRDLQFSYEPNDSLASAQRVEDGDSVLGHIGGAGSIEDAIQVAVHSSSNAIVNQLNDDTFFNFNAVNVTGSQIDTVAELAAYDVVIIGDSNVHGQLDGAAAALRTFVETGGGLVATGWSIYSAGASTAPVISDIDAIVPVDTTVPYQWFNSGTVSIVDATHPVTSGLSDIAYSSHIEYSTGGIDPGARVLATIGGHDVVVVSNSGRGRSAYLGPVYPHGNFSTGAADQLLEQTVAWAAGDSTDTYQFLAEPGDWLRFSTSTPFDGGGDVNNRLNPRLTLYAPDGSELLSDDDGLDDKNASLNYTVPSDGGGTYYVVVESADGSSGEYVLMSTGYTGESGFTAAAIDPTNGAYLDAAPSEVAVQFSDAFLLTTLTADDLTVNGTPATSYQLVDGRTVVFQIPALGEGTHTLEIATNAVLDLRGTPLDGITSTFTNDFSGPRVVSTSIQQGDVVQSGDLIYTVSFNEPIAESNLDSQDVSLWGIGRDNVYSPTTFRYDSETQTLTIGYESLPEDNYRLTLASGDGRFEDPLGNDLDGEPLVFPIPDNLSGDGNNGGDFFVEFTLDNITDLVPTPLQELSPAGSLLYSETVSGLLEPTGDVDTFTINLDANQVVSVLLTPSAGDLVGRLELNDPSGNPVASVAASAAGQPAWLQSAAVDTAGVYEIRVEGTAGAGEFSLELYLNAALEDESVQGVTNDTLSTAENIDVSAVATFASANRLAVLGHTDAAATLSGDDAETPDFFSFTLAAGTYNTIALTAASREDELQLELYDSAGQLLTIGVPDAKNVDRFIEGFSPTATDTFTARVSGAEETPYSLVVTRGSAFDLEFNDRDDDPQNLGSATQVVGGLSRSSAQTSGGASVAVVHGTDISASSLAGFNAIVDQLNDDTYFDFTASLVAPTDIDTVEELMQYDAVVIGNTGRSSSSGDSFGTYAAALQQWVENESGAVVMTGWGIYGSGNESSTTIAAMEAILPVNLSGYTYQNSGVVTLNGVEHPVVEGVSTFSVANTYVEVPSGTPAVDADAIVLATTVSRPSVAVRTSGSGRVVYLGPVYSAASTYPTTELRSGDPDRLLEQAVNWAGGNDATDQFAFQVSNHDQLTIFTKRLGEGNGEPQNSLDPVIELYDSAGNLVASNDNADGSTLDALVSYNVPSDGEGIYRVKLIAGEGSGDYSLQIEGATATAPPLVVAATDTSDGTELNTFPTALRVDLSQPVILTSVHASDLTVNGTSAVSVTALDADTLEFDISGANQGDGIYEVTLSGLTSLGGVDLSQFVMTFDVEATAPFVTSSSIDDGQSLSPGDLSYVVTFSEPLNAAELGAEDVTLVDHISGATFNASNFIYDDSTHSLTVSYTDLPQGNYTLTLASDPDAFRDRRDNLLDGSPSFPLPSGDGLSGDDFVLEFQLDVDTTAYPVPLEPIDPLGSLVFGSDVTGAISSDTDLDAFTVDIDAGQQVSLALVPDGALIGTVELVAPDGGSTQAVASAAGDAAVLQNVLAVEAGTYTIRVGGTGAASNYTLQLVLNATLESETYGGAANNDTSFAQEINDSFIELPGGADRAAVLGIADGIDFQEAQTQTGNVFSGNVLAFNYDNAPTPAGSASLTITVRADLDGSTEYLTLAAEGIFLENLFVSGGSQGGTVTTTLAIPQNQLEQLLADGTIAFTVTPSGSVDNFITDNFLTLDLNYARSGEPDVYRFHLAQDQVATLAVAGLGEGGHQLELLDADGDLFTIGQQGWSNVAVAVVDFVAPVAGDYYARIRGNSDYSFVVTRGIGFNTVANAGGERPLGPSNAILTHGGSYASQVLADGPVGYWRLGESSDSVAVDDSDSDISGVYNGVTLGQPGAVFGDPDTAAFFAGGSTNQFVEIPDDVRLHGNRQQTVSGWFKTNGFDKTWQSIYWKGDTPDCSVNCQNRENTLWINRAGYLHFTSTPSGASTQLTLDTAAGLVQVGRWHHFATVIDADSNQMLLYLDGTLAASRSYSTAGIKDTSGPWRLARTPSETTELNGFLDEIAIFNHSLSSAQIQNQYDAGTEGVSVSDYTFEANEGDQLLITTTTPGDEFGQPLNLFDPALELYNELGFLVGADTGGASDGRNVRLSYTVPEGNGGQYRIRVSGIHDGDLTLRVNGASASNERAPFVVATSPVDGEVFSTPPNAIDLTFSEPFRIDTLNLTDLIIDNGGSVSDVQVLSAVTARFVVDLPDVEAAYTYTLATDRIIDLQQQGNLAYSGSLLIDKTGPYVVDQSPQLQASAPFSELTFVFSEPIDAETFTTADVVSFTGPGGVNLISAISGVSVDGNQATVQFNAQSVRGTYTMLIGPAIDDLTGNAMDQDQDGTPGEENQDRHIATVELESPDLRPVSTSVPTTASFGDDVAISWSVENIGTDAALEQWSDRIYLSTDMILDSNDISLATVPANTGGSLNAGSAYSQTATVTLPLSVNLDAGNYYFIVVADVLGEQAESTEANNQNVSEQVAIGLPPLPDLVVSNILAPVEGLSNQPIEVTWTVTNQGAGDASGEWKDFLFLSTDQVAGNDQFYGSFEYSGTIPAGQSITRTQRINLPRTISGNHWVIVQTDAENTLFEHNAESNNTAIDDQPIAIRLSPFPNLQVSSVAAPVTAFSSQSTVVEWVTTNVGTGATSASSWRDAVYLSLDTTLDATDVYLGEASNSSYLNAGESYNNSLAVTLPRGIDGNYHFLVSADWRNQVFEFEDEADNVGGGNSTNVQLTPPPDLQVSSVQAPPLAFSGQTMALSWTVQNRGSGRTLESAWYDDIYMSEDEELVISGENADRYLGRRYHNGTLEVDESYVETMNVNLPIGISGEYFFFARTDSLNQVYEHASESNNTHSSVAATNVLLTPPPDLEIAQLVTPTTALAGHALTVNFTVENYGASGTPNYSWIDAVYLSSDAVLDSNDLKLGDIGHYGALPDFGFYDVSHTFVLPDGIQGEFYVLVHTDQRDVVFELDNENNVRSGPAITIQSLPADLIVSAAGAPATGEAGKSVRVDYTVTNQGLGDTAVTRWTDRVYASTDDTFSGDDILLGSFTHEGLLDTGDSYSRSELVDLPFTFLGTYNLFVVADVAGEVFEINEGNNLSTALPLSVIRDVPDLQVLSVSTPTDILAGTEIAISWTVQNAGANQTNANYWYDEVWLSSDTTISGNDYRLGDLRHTNALGAGQQYTATGTFRLPDDLFGPLYLIVRTDHSNRVFEAGFESNNDGVSAVDGDSTAVEVIANPAATARPDLEVISVDAPLDALSGQPFSLTWTVQNNEVATSRSWYDAVYLSRDQIFDRDTDTYLGFHSRSGLAAGDSYTATQSFTIPNGLSGPFYVFVATDSGRSVDESGREANNVARDGSSMQVSLAPPADLVVGTITVPDSASLGSDATIQYTITNQGDNAALGSWYDSIYFSADDQWDLGDVLLGRILHRGDVAGGSSYSESLTASVPGLVPGDYQVIIRTDIRNHIPESNETNNLSASLDLVDVNIEALQLGVPATDVLAEGQSAFYRVDVNAGETLVVTLDSESATAANELYVRYGDVPSRSVFDHAFSDPLSPDQRLVIPFARGGTYYILAYGVSVPSPSPFTVTADVPSFSILEVGPDAGSNKGMTTVQILGSQFKNDGQVLLTGAGGERAASETWWKNGTELWATFDLNGLPTGNYDIRVDQGTESATGAGLFTVTNGPLGELDIQVDAPSTLRPGQPGVVTVNYANSGQTDIAAPVLTLAVTNALLKMADGSTSDRIEFLGIGPDGPAGILAPGGGGTLSLVYNPTVSTGNVEFSLSELPADEPIDWAERKDEARPAGVSPEAWNIVWANFTDDLGSTGAGLRAVLDDNANFLSQLGVRTSDTARLLRFELQQASGSLYESVTLSPASAGNAIDISATAADLDVATQLPLFFARSYASGVEGRFREGPLGRGWAHNWEISVEQAADGTVTVFQGVGTRVFTPNPLGGYRGLPGELGELTYDGTRFRLEEPAGIALQFGSNGLLESVSDRYDNTIVATYTSGRLTSLTHSDGESLTIEYNGQGQITQVVDQIGNQIRYNYDVAGEHLISVTGDGTTTYSYSATTAATAHALLSITYPDGAMVGFQYDAQGLQIGHSVNGGDEAFSYAFDSAGGITLTDLDGNSSELLLTDAGASGRITDAWGQVTQLFYNDEGLLTQVINPAGARSTFTYDEQGNLLSNLDALGQAVTFSYDSALQQVSSVRDPMGRTLGYTYDTLGNLLAVTYPDGSTEQFQPSPATNATAATINRRSQETRFTYDDRGLVLRKDYPDGTAATFTYDPQGNLLTAVDADSSVTFTYDGDELRRVTYDTGRYVEFAYDGIGRRIRMSDGDGYEVNYAYDSAGRLAELTDANANRIVKYTYDSRGHLVREDNGNGTSTTYQHGPANELLSVVNYDDDGTTINSRFDYTYNVAGRVASVTTLDGTTAFSYDATGQLTLVTLPSGRVIEYRYDAAGNRVSVTDDGVVTSYTANNLNQYVDVGGATYTYDADGNLISHTVDGVVWTYVYDSENRLVRTESDTGEVIEYVYDALGNRVASIQDGQRTEFLIDPTGWGDVVAQYGPTGEVSQFTYGIGLVGRVGPDGSTAYYDFDAIGNTVGISGVDGTYLNAYSYLPFGEKLASVEAVDNDFEYGGQWGVSQTGGPLDYMRARYYDPVTGHFGSVDPQRIQSGDINFYRYANNNPVMASDPTGEILFVPILVGAGIGAALDIGVQLATNGGNVGDISWGSVAVSAGLGALGGGIGSAGAKIGGAGARRAGFEFSHWIPARFSNPSSKFYKGLPRWLTQNNLNGNFVPRWLHAATDPYRLLKGMKKWGDHLYPPLLRQLLRVPGWLSGGLLGPLGGALTRLIRPSDPNDIVGPAGFGDEHWVTATEALPYTIRFENRAAATAPAQQVTINHPLDPDIDPRTFRLGNFGWGDLLFEVPENRAAFYGRLDVREEQGIFVDVVAGIDVEKGEAFWILQAIDPETGEPPIDASVGFLPPNDENHVGEGFVTYKVRSRRTAETGFVIDALATIIFDTEEPLDTPPIFNTIDAGIPTSEVDALPLQISDPSHTFLVSWSGQDDEGGSALASYSVYVSDNGGAFTIWLEDTDLTEASYVGAAGHTYAFYSRARDNAGNYEAAPQTPDATTTIGSGDVTPPQALDVLDIAPDPRNTSVTSVEFEASEELDLASLDESDFLLTRNGSSVSIPTGTLSFEPMPDAFRYRVLGLEALTQPEGDYVLTVLGSGLSDLAGNAGIGSPTGAWTIDKTGPTSQIVGLPQRQSTLTFPVTATGTDPTSGGVESEVASYEIYRLVNNGSWELWTTVPAADPVAMYTGQSQQSIGFYSVAIDQAGNRETKSPRLEASTYIPDLDAPASQVEAVNVDQPAFDITFSGSDFGGSGLHVFDVFVSVDDAAPISLGQVNAGTPAASGVYSGSLSYQAIADGSEHSYRFFTIGIDSEGNTETPPTSNEDVVVNATFAAPASLAVTEFDVQRGVSQRSFIQYLDVTFNTAGFNDLIDSINDVGTANDRIRLLRFGVNGEGPGEVVDLTGRVESIDQVMKIDFGANGIGGNRNSAIGNGYYRLQLDVDGDGEFDSDEDADLAFYRLFGDANGDRTVNNDDLATIMAVYGQQGMLDGDINGDGIVSSHDRLFAARNRGQNVDSLLELDD</sequence>
<dbReference type="PROSITE" id="PS00018">
    <property type="entry name" value="EF_HAND_1"/>
    <property type="match status" value="1"/>
</dbReference>
<dbReference type="GO" id="GO:0000272">
    <property type="term" value="P:polysaccharide catabolic process"/>
    <property type="evidence" value="ECO:0007669"/>
    <property type="project" value="InterPro"/>
</dbReference>
<evidence type="ECO:0000256" key="1">
    <source>
        <dbReference type="ARBA" id="ARBA00022729"/>
    </source>
</evidence>
<dbReference type="Gene3D" id="2.60.120.200">
    <property type="match status" value="1"/>
</dbReference>
<dbReference type="SUPFAM" id="SSF89260">
    <property type="entry name" value="Collagen-binding domain"/>
    <property type="match status" value="1"/>
</dbReference>
<dbReference type="Gene3D" id="2.180.10.10">
    <property type="entry name" value="RHS repeat-associated core"/>
    <property type="match status" value="2"/>
</dbReference>
<dbReference type="InterPro" id="IPR029062">
    <property type="entry name" value="Class_I_gatase-like"/>
</dbReference>
<dbReference type="SUPFAM" id="SSF49899">
    <property type="entry name" value="Concanavalin A-like lectins/glucanases"/>
    <property type="match status" value="1"/>
</dbReference>
<evidence type="ECO:0000313" key="9">
    <source>
        <dbReference type="Proteomes" id="UP000325286"/>
    </source>
</evidence>
<dbReference type="Pfam" id="PF20148">
    <property type="entry name" value="DUF6531"/>
    <property type="match status" value="1"/>
</dbReference>
<evidence type="ECO:0000259" key="4">
    <source>
        <dbReference type="Pfam" id="PF07705"/>
    </source>
</evidence>
<proteinExistence type="predicted"/>
<dbReference type="Pfam" id="PF25023">
    <property type="entry name" value="TEN_YD-shell"/>
    <property type="match status" value="2"/>
</dbReference>
<keyword evidence="1" id="KW-0732">Signal</keyword>
<gene>
    <name evidence="8" type="primary">wapA_3</name>
    <name evidence="8" type="ORF">UC8_32590</name>
</gene>
<evidence type="ECO:0000313" key="8">
    <source>
        <dbReference type="EMBL" id="QEG41240.1"/>
    </source>
</evidence>
<dbReference type="InterPro" id="IPR014755">
    <property type="entry name" value="Cu-Rt/internalin_Ig-like"/>
</dbReference>
<feature type="domain" description="CARDB" evidence="4">
    <location>
        <begin position="3938"/>
        <end position="4049"/>
    </location>
</feature>
<dbReference type="InterPro" id="IPR045351">
    <property type="entry name" value="DUF6531"/>
</dbReference>
<feature type="domain" description="CARDB" evidence="4">
    <location>
        <begin position="4317"/>
        <end position="4426"/>
    </location>
</feature>
<dbReference type="InterPro" id="IPR022385">
    <property type="entry name" value="Rhs_assc_core"/>
</dbReference>
<feature type="domain" description="CARDB" evidence="4">
    <location>
        <begin position="3816"/>
        <end position="3927"/>
    </location>
</feature>
<dbReference type="EC" id="3.1.-.-" evidence="8"/>
<evidence type="ECO:0000259" key="5">
    <source>
        <dbReference type="Pfam" id="PF13205"/>
    </source>
</evidence>
<name>A0A5B9QU03_9BACT</name>
<dbReference type="InterPro" id="IPR032812">
    <property type="entry name" value="SbsA_Ig"/>
</dbReference>
<evidence type="ECO:0000259" key="7">
    <source>
        <dbReference type="Pfam" id="PF25023"/>
    </source>
</evidence>
<dbReference type="InterPro" id="IPR011635">
    <property type="entry name" value="CARDB"/>
</dbReference>
<keyword evidence="2" id="KW-0677">Repeat</keyword>
<dbReference type="InterPro" id="IPR013320">
    <property type="entry name" value="ConA-like_dom_sf"/>
</dbReference>
<dbReference type="InterPro" id="IPR036439">
    <property type="entry name" value="Dockerin_dom_sf"/>
</dbReference>
<dbReference type="RefSeq" id="WP_068133769.1">
    <property type="nucleotide sequence ID" value="NZ_CP042914.1"/>
</dbReference>
<feature type="domain" description="CARDB" evidence="4">
    <location>
        <begin position="4193"/>
        <end position="4303"/>
    </location>
</feature>
<dbReference type="Gene3D" id="2.60.40.10">
    <property type="entry name" value="Immunoglobulins"/>
    <property type="match status" value="9"/>
</dbReference>
<dbReference type="Pfam" id="PF04151">
    <property type="entry name" value="PPC"/>
    <property type="match status" value="1"/>
</dbReference>
<dbReference type="Pfam" id="PF05593">
    <property type="entry name" value="RHS_repeat"/>
    <property type="match status" value="1"/>
</dbReference>
<accession>A0A5B9QU03</accession>
<dbReference type="SUPFAM" id="SSF63446">
    <property type="entry name" value="Type I dockerin domain"/>
    <property type="match status" value="1"/>
</dbReference>
<feature type="domain" description="CARDB" evidence="4">
    <location>
        <begin position="3312"/>
        <end position="3426"/>
    </location>
</feature>
<feature type="domain" description="DUF6531" evidence="6">
    <location>
        <begin position="4833"/>
        <end position="4894"/>
    </location>
</feature>
<dbReference type="KEGG" id="rul:UC8_32590"/>
<dbReference type="PANTHER" id="PTHR32305">
    <property type="match status" value="1"/>
</dbReference>
<dbReference type="Gene3D" id="2.60.120.380">
    <property type="match status" value="12"/>
</dbReference>
<dbReference type="InterPro" id="IPR018247">
    <property type="entry name" value="EF_Hand_1_Ca_BS"/>
</dbReference>
<dbReference type="InterPro" id="IPR050708">
    <property type="entry name" value="T6SS_VgrG/RHS"/>
</dbReference>
<dbReference type="Gene3D" id="2.60.40.1220">
    <property type="match status" value="2"/>
</dbReference>
<dbReference type="Proteomes" id="UP000325286">
    <property type="component" value="Chromosome"/>
</dbReference>
<dbReference type="Pfam" id="PF07705">
    <property type="entry name" value="CARDB"/>
    <property type="match status" value="7"/>
</dbReference>